<dbReference type="RefSeq" id="WP_377301095.1">
    <property type="nucleotide sequence ID" value="NZ_CP180191.1"/>
</dbReference>
<organism evidence="1 2">
    <name type="scientific">Piscinibacterium candidicorallinum</name>
    <dbReference type="NCBI Taxonomy" id="1793872"/>
    <lineage>
        <taxon>Bacteria</taxon>
        <taxon>Pseudomonadati</taxon>
        <taxon>Pseudomonadota</taxon>
        <taxon>Betaproteobacteria</taxon>
        <taxon>Burkholderiales</taxon>
        <taxon>Piscinibacterium</taxon>
    </lineage>
</organism>
<dbReference type="InterPro" id="IPR036249">
    <property type="entry name" value="Thioredoxin-like_sf"/>
</dbReference>
<dbReference type="Proteomes" id="UP001595556">
    <property type="component" value="Unassembled WGS sequence"/>
</dbReference>
<reference evidence="2" key="1">
    <citation type="journal article" date="2019" name="Int. J. Syst. Evol. Microbiol.">
        <title>The Global Catalogue of Microorganisms (GCM) 10K type strain sequencing project: providing services to taxonomists for standard genome sequencing and annotation.</title>
        <authorList>
            <consortium name="The Broad Institute Genomics Platform"/>
            <consortium name="The Broad Institute Genome Sequencing Center for Infectious Disease"/>
            <person name="Wu L."/>
            <person name="Ma J."/>
        </authorList>
    </citation>
    <scope>NUCLEOTIDE SEQUENCE [LARGE SCALE GENOMIC DNA]</scope>
    <source>
        <strain evidence="2">KCTC 52168</strain>
    </source>
</reference>
<dbReference type="Gene3D" id="3.40.30.10">
    <property type="entry name" value="Glutaredoxin"/>
    <property type="match status" value="1"/>
</dbReference>
<comment type="caution">
    <text evidence="1">The sequence shown here is derived from an EMBL/GenBank/DDBJ whole genome shotgun (WGS) entry which is preliminary data.</text>
</comment>
<proteinExistence type="predicted"/>
<protein>
    <recommendedName>
        <fullName evidence="3">Thioredoxin-like fold domain-containing protein</fullName>
    </recommendedName>
</protein>
<dbReference type="EMBL" id="JBHRTI010000003">
    <property type="protein sequence ID" value="MFC3146684.1"/>
    <property type="molecule type" value="Genomic_DNA"/>
</dbReference>
<keyword evidence="2" id="KW-1185">Reference proteome</keyword>
<sequence>MTRAQVGALPQLADLRREAAAANARGMPLTVLISRSDCTFCHEVRVQYLAPKTREGSMVAVELVSDFRRTVRIADGRTLSNADAAQALGGRFFPTVVFLSAEGRQLAGPIVGAGKGGFYETFLDNALADAARTLRR</sequence>
<evidence type="ECO:0000313" key="2">
    <source>
        <dbReference type="Proteomes" id="UP001595556"/>
    </source>
</evidence>
<evidence type="ECO:0008006" key="3">
    <source>
        <dbReference type="Google" id="ProtNLM"/>
    </source>
</evidence>
<name>A0ABV7GYG6_9BURK</name>
<dbReference type="SUPFAM" id="SSF52833">
    <property type="entry name" value="Thioredoxin-like"/>
    <property type="match status" value="1"/>
</dbReference>
<accession>A0ABV7GYG6</accession>
<evidence type="ECO:0000313" key="1">
    <source>
        <dbReference type="EMBL" id="MFC3146684.1"/>
    </source>
</evidence>
<gene>
    <name evidence="1" type="ORF">ACFOEN_03400</name>
</gene>